<evidence type="ECO:0000256" key="1">
    <source>
        <dbReference type="SAM" id="MobiDB-lite"/>
    </source>
</evidence>
<dbReference type="OMA" id="SYFVWAR"/>
<dbReference type="GO" id="GO:0005737">
    <property type="term" value="C:cytoplasm"/>
    <property type="evidence" value="ECO:0007669"/>
    <property type="project" value="UniProtKB-ARBA"/>
</dbReference>
<dbReference type="GO" id="GO:0008289">
    <property type="term" value="F:lipid binding"/>
    <property type="evidence" value="ECO:0007669"/>
    <property type="project" value="InterPro"/>
</dbReference>
<dbReference type="GeneID" id="28976037"/>
<dbReference type="InterPro" id="IPR051213">
    <property type="entry name" value="START_lipid_transfer"/>
</dbReference>
<organism evidence="3 4">
    <name type="scientific">Rhodotorula graminis (strain WP1)</name>
    <dbReference type="NCBI Taxonomy" id="578459"/>
    <lineage>
        <taxon>Eukaryota</taxon>
        <taxon>Fungi</taxon>
        <taxon>Dikarya</taxon>
        <taxon>Basidiomycota</taxon>
        <taxon>Pucciniomycotina</taxon>
        <taxon>Microbotryomycetes</taxon>
        <taxon>Sporidiobolales</taxon>
        <taxon>Sporidiobolaceae</taxon>
        <taxon>Rhodotorula</taxon>
    </lineage>
</organism>
<dbReference type="OrthoDB" id="196858at2759"/>
<evidence type="ECO:0000313" key="4">
    <source>
        <dbReference type="Proteomes" id="UP000053890"/>
    </source>
</evidence>
<dbReference type="CDD" id="cd00177">
    <property type="entry name" value="START"/>
    <property type="match status" value="1"/>
</dbReference>
<dbReference type="PROSITE" id="PS50848">
    <property type="entry name" value="START"/>
    <property type="match status" value="1"/>
</dbReference>
<evidence type="ECO:0000259" key="2">
    <source>
        <dbReference type="PROSITE" id="PS50848"/>
    </source>
</evidence>
<dbReference type="AlphaFoldDB" id="A0A194SDJ2"/>
<sequence>MATVHHPALPAVTDYPTKSSHANELDEARRLFLEELASPEADWEQQGEREGVQLWSKADPNDPYAVPTVKGVTTVEGVSAAAFLGGVIQLPGMRKLWDARFQDGHMLARYDRTTFAFYTVMKGMSWIVYPRSICGAQMNVEPEDGDPQGERMVIQTSVDEPEWAPEQKGQTRATLTLSGWQLKPDGDNLMVTYIVKIALNGSMPMPMVTMVATETPLCTGRARDVFREYGHAPYVRIPRGAAEPAIKFQTESFSDPPALPSLNTHPREYRCIFTTTEKAGESFEIVYDRRRMYADGVRVEVEGEEGAEVSDDDEGVLTVTTKSGGVNVTVIVRPRPQ</sequence>
<evidence type="ECO:0000313" key="3">
    <source>
        <dbReference type="EMBL" id="KPV78515.1"/>
    </source>
</evidence>
<dbReference type="RefSeq" id="XP_018274564.1">
    <property type="nucleotide sequence ID" value="XM_018415589.1"/>
</dbReference>
<reference evidence="3 4" key="1">
    <citation type="journal article" date="2015" name="Front. Microbiol.">
        <title>Genome sequence of the plant growth promoting endophytic yeast Rhodotorula graminis WP1.</title>
        <authorList>
            <person name="Firrincieli A."/>
            <person name="Otillar R."/>
            <person name="Salamov A."/>
            <person name="Schmutz J."/>
            <person name="Khan Z."/>
            <person name="Redman R.S."/>
            <person name="Fleck N.D."/>
            <person name="Lindquist E."/>
            <person name="Grigoriev I.V."/>
            <person name="Doty S.L."/>
        </authorList>
    </citation>
    <scope>NUCLEOTIDE SEQUENCE [LARGE SCALE GENOMIC DNA]</scope>
    <source>
        <strain evidence="3 4">WP1</strain>
    </source>
</reference>
<dbReference type="PANTHER" id="PTHR19308:SF14">
    <property type="entry name" value="START DOMAIN-CONTAINING PROTEIN"/>
    <property type="match status" value="1"/>
</dbReference>
<dbReference type="InterPro" id="IPR023393">
    <property type="entry name" value="START-like_dom_sf"/>
</dbReference>
<gene>
    <name evidence="3" type="ORF">RHOBADRAFT_50974</name>
</gene>
<proteinExistence type="predicted"/>
<feature type="region of interest" description="Disordered" evidence="1">
    <location>
        <begin position="1"/>
        <end position="21"/>
    </location>
</feature>
<dbReference type="SUPFAM" id="SSF55961">
    <property type="entry name" value="Bet v1-like"/>
    <property type="match status" value="1"/>
</dbReference>
<dbReference type="Pfam" id="PF01852">
    <property type="entry name" value="START"/>
    <property type="match status" value="1"/>
</dbReference>
<keyword evidence="4" id="KW-1185">Reference proteome</keyword>
<dbReference type="PANTHER" id="PTHR19308">
    <property type="entry name" value="PHOSPHATIDYLCHOLINE TRANSFER PROTEIN"/>
    <property type="match status" value="1"/>
</dbReference>
<protein>
    <recommendedName>
        <fullName evidence="2">START domain-containing protein</fullName>
    </recommendedName>
</protein>
<dbReference type="EMBL" id="KQ474073">
    <property type="protein sequence ID" value="KPV78515.1"/>
    <property type="molecule type" value="Genomic_DNA"/>
</dbReference>
<accession>A0A194SDJ2</accession>
<name>A0A194SDJ2_RHOGW</name>
<dbReference type="Gene3D" id="3.30.530.20">
    <property type="match status" value="1"/>
</dbReference>
<dbReference type="Proteomes" id="UP000053890">
    <property type="component" value="Unassembled WGS sequence"/>
</dbReference>
<dbReference type="InterPro" id="IPR002913">
    <property type="entry name" value="START_lipid-bd_dom"/>
</dbReference>
<feature type="domain" description="START" evidence="2">
    <location>
        <begin position="32"/>
        <end position="208"/>
    </location>
</feature>